<accession>A0A2J6QV95</accession>
<gene>
    <name evidence="2" type="ORF">L207DRAFT_559156</name>
</gene>
<organism evidence="2 3">
    <name type="scientific">Hyaloscypha variabilis (strain UAMH 11265 / GT02V1 / F)</name>
    <name type="common">Meliniomyces variabilis</name>
    <dbReference type="NCBI Taxonomy" id="1149755"/>
    <lineage>
        <taxon>Eukaryota</taxon>
        <taxon>Fungi</taxon>
        <taxon>Dikarya</taxon>
        <taxon>Ascomycota</taxon>
        <taxon>Pezizomycotina</taxon>
        <taxon>Leotiomycetes</taxon>
        <taxon>Helotiales</taxon>
        <taxon>Hyaloscyphaceae</taxon>
        <taxon>Hyaloscypha</taxon>
        <taxon>Hyaloscypha variabilis</taxon>
    </lineage>
</organism>
<dbReference type="EMBL" id="KZ613968">
    <property type="protein sequence ID" value="PMD30187.1"/>
    <property type="molecule type" value="Genomic_DNA"/>
</dbReference>
<keyword evidence="1" id="KW-0472">Membrane</keyword>
<name>A0A2J6QV95_HYAVF</name>
<feature type="transmembrane region" description="Helical" evidence="1">
    <location>
        <begin position="109"/>
        <end position="132"/>
    </location>
</feature>
<keyword evidence="3" id="KW-1185">Reference proteome</keyword>
<protein>
    <submittedName>
        <fullName evidence="2">Uncharacterized protein</fullName>
    </submittedName>
</protein>
<feature type="transmembrane region" description="Helical" evidence="1">
    <location>
        <begin position="233"/>
        <end position="253"/>
    </location>
</feature>
<reference evidence="2 3" key="1">
    <citation type="submission" date="2016-04" db="EMBL/GenBank/DDBJ databases">
        <title>A degradative enzymes factory behind the ericoid mycorrhizal symbiosis.</title>
        <authorList>
            <consortium name="DOE Joint Genome Institute"/>
            <person name="Martino E."/>
            <person name="Morin E."/>
            <person name="Grelet G."/>
            <person name="Kuo A."/>
            <person name="Kohler A."/>
            <person name="Daghino S."/>
            <person name="Barry K."/>
            <person name="Choi C."/>
            <person name="Cichocki N."/>
            <person name="Clum A."/>
            <person name="Copeland A."/>
            <person name="Hainaut M."/>
            <person name="Haridas S."/>
            <person name="Labutti K."/>
            <person name="Lindquist E."/>
            <person name="Lipzen A."/>
            <person name="Khouja H.-R."/>
            <person name="Murat C."/>
            <person name="Ohm R."/>
            <person name="Olson A."/>
            <person name="Spatafora J."/>
            <person name="Veneault-Fourrey C."/>
            <person name="Henrissat B."/>
            <person name="Grigoriev I."/>
            <person name="Martin F."/>
            <person name="Perotto S."/>
        </authorList>
    </citation>
    <scope>NUCLEOTIDE SEQUENCE [LARGE SCALE GENOMIC DNA]</scope>
    <source>
        <strain evidence="2 3">F</strain>
    </source>
</reference>
<keyword evidence="1" id="KW-1133">Transmembrane helix</keyword>
<evidence type="ECO:0000313" key="2">
    <source>
        <dbReference type="EMBL" id="PMD30187.1"/>
    </source>
</evidence>
<dbReference type="PANTHER" id="PTHR35395">
    <property type="entry name" value="DUF6536 DOMAIN-CONTAINING PROTEIN"/>
    <property type="match status" value="1"/>
</dbReference>
<dbReference type="OrthoDB" id="5429634at2759"/>
<dbReference type="AlphaFoldDB" id="A0A2J6QV95"/>
<keyword evidence="1" id="KW-0812">Transmembrane</keyword>
<dbReference type="PANTHER" id="PTHR35395:SF1">
    <property type="entry name" value="DUF6536 DOMAIN-CONTAINING PROTEIN"/>
    <property type="match status" value="1"/>
</dbReference>
<dbReference type="Proteomes" id="UP000235786">
    <property type="component" value="Unassembled WGS sequence"/>
</dbReference>
<feature type="transmembrane region" description="Helical" evidence="1">
    <location>
        <begin position="273"/>
        <end position="298"/>
    </location>
</feature>
<evidence type="ECO:0000256" key="1">
    <source>
        <dbReference type="SAM" id="Phobius"/>
    </source>
</evidence>
<sequence>MIILYYKARGRIKEHCLTLGDVVVASVLDPEMKIKNECLLNSGDGWRSSVVHKCHKHCTDVQPSTTGDDIGHCQKCLKFNEINKAADLPHPSVAIKDKRSLLSNLGSTAIIQMLILTFTSLAMLSASIMLIIEMAATTRFFSQQCSMPDTTSSAQLAALPGDSLSSEFTAFAISNGAQFLYSLLYLLLIYNLSLISMEHEWGAWETKRKRPRCTIVSGKPFEQTYFLQLPPKILLPLMSYAALMHWLLGQAISTVETIYTDPQHHVEHSMYTIAYASYPIFISTVLIIGMTAVCWWAFTYRREGFIPQMYGAIRTLCASTTELTDFNPDGILWGDLGMGEKFRHAGFSGDKPGKIVPGELYCGKD</sequence>
<feature type="transmembrane region" description="Helical" evidence="1">
    <location>
        <begin position="168"/>
        <end position="190"/>
    </location>
</feature>
<evidence type="ECO:0000313" key="3">
    <source>
        <dbReference type="Proteomes" id="UP000235786"/>
    </source>
</evidence>
<proteinExistence type="predicted"/>